<dbReference type="AlphaFoldDB" id="A0A5A7P3J2"/>
<keyword evidence="3" id="KW-1185">Reference proteome</keyword>
<sequence length="132" mass="14334">MAVTGRWELDLSGTDSGGSSTDGVCQRGSEETNGGPTFEWQWPMVHLARRKASTTGGGDLTSTSKTKSSSYVDNHCHWSLSLFDEPSEPLPLESRVTVYLIPSPWSNSVVARASAAGSQHIEFPPLGRRQLR</sequence>
<accession>A0A5A7P3J2</accession>
<reference evidence="3" key="1">
    <citation type="journal article" date="2019" name="Curr. Biol.">
        <title>Genome Sequence of Striga asiatica Provides Insight into the Evolution of Plant Parasitism.</title>
        <authorList>
            <person name="Yoshida S."/>
            <person name="Kim S."/>
            <person name="Wafula E.K."/>
            <person name="Tanskanen J."/>
            <person name="Kim Y.M."/>
            <person name="Honaas L."/>
            <person name="Yang Z."/>
            <person name="Spallek T."/>
            <person name="Conn C.E."/>
            <person name="Ichihashi Y."/>
            <person name="Cheong K."/>
            <person name="Cui S."/>
            <person name="Der J.P."/>
            <person name="Gundlach H."/>
            <person name="Jiao Y."/>
            <person name="Hori C."/>
            <person name="Ishida J.K."/>
            <person name="Kasahara H."/>
            <person name="Kiba T."/>
            <person name="Kim M.S."/>
            <person name="Koo N."/>
            <person name="Laohavisit A."/>
            <person name="Lee Y.H."/>
            <person name="Lumba S."/>
            <person name="McCourt P."/>
            <person name="Mortimer J.C."/>
            <person name="Mutuku J.M."/>
            <person name="Nomura T."/>
            <person name="Sasaki-Sekimoto Y."/>
            <person name="Seto Y."/>
            <person name="Wang Y."/>
            <person name="Wakatake T."/>
            <person name="Sakakibara H."/>
            <person name="Demura T."/>
            <person name="Yamaguchi S."/>
            <person name="Yoneyama K."/>
            <person name="Manabe R.I."/>
            <person name="Nelson D.C."/>
            <person name="Schulman A.H."/>
            <person name="Timko M.P."/>
            <person name="dePamphilis C.W."/>
            <person name="Choi D."/>
            <person name="Shirasu K."/>
        </authorList>
    </citation>
    <scope>NUCLEOTIDE SEQUENCE [LARGE SCALE GENOMIC DNA]</scope>
    <source>
        <strain evidence="3">cv. UVA1</strain>
    </source>
</reference>
<evidence type="ECO:0000313" key="2">
    <source>
        <dbReference type="EMBL" id="GER27312.1"/>
    </source>
</evidence>
<evidence type="ECO:0000313" key="3">
    <source>
        <dbReference type="Proteomes" id="UP000325081"/>
    </source>
</evidence>
<feature type="compositionally biased region" description="Low complexity" evidence="1">
    <location>
        <begin position="10"/>
        <end position="23"/>
    </location>
</feature>
<evidence type="ECO:0000256" key="1">
    <source>
        <dbReference type="SAM" id="MobiDB-lite"/>
    </source>
</evidence>
<gene>
    <name evidence="2" type="ORF">STAS_03013</name>
</gene>
<feature type="region of interest" description="Disordered" evidence="1">
    <location>
        <begin position="1"/>
        <end position="71"/>
    </location>
</feature>
<proteinExistence type="predicted"/>
<feature type="compositionally biased region" description="Low complexity" evidence="1">
    <location>
        <begin position="60"/>
        <end position="70"/>
    </location>
</feature>
<name>A0A5A7P3J2_STRAF</name>
<dbReference type="EMBL" id="BKCP01001669">
    <property type="protein sequence ID" value="GER27312.1"/>
    <property type="molecule type" value="Genomic_DNA"/>
</dbReference>
<protein>
    <submittedName>
        <fullName evidence="2">Basic-leucine zipper transcription factor family protein</fullName>
    </submittedName>
</protein>
<dbReference type="Proteomes" id="UP000325081">
    <property type="component" value="Unassembled WGS sequence"/>
</dbReference>
<organism evidence="2 3">
    <name type="scientific">Striga asiatica</name>
    <name type="common">Asiatic witchweed</name>
    <name type="synonym">Buchnera asiatica</name>
    <dbReference type="NCBI Taxonomy" id="4170"/>
    <lineage>
        <taxon>Eukaryota</taxon>
        <taxon>Viridiplantae</taxon>
        <taxon>Streptophyta</taxon>
        <taxon>Embryophyta</taxon>
        <taxon>Tracheophyta</taxon>
        <taxon>Spermatophyta</taxon>
        <taxon>Magnoliopsida</taxon>
        <taxon>eudicotyledons</taxon>
        <taxon>Gunneridae</taxon>
        <taxon>Pentapetalae</taxon>
        <taxon>asterids</taxon>
        <taxon>lamiids</taxon>
        <taxon>Lamiales</taxon>
        <taxon>Orobanchaceae</taxon>
        <taxon>Buchnereae</taxon>
        <taxon>Striga</taxon>
    </lineage>
</organism>
<comment type="caution">
    <text evidence="2">The sequence shown here is derived from an EMBL/GenBank/DDBJ whole genome shotgun (WGS) entry which is preliminary data.</text>
</comment>